<feature type="signal peptide" evidence="2">
    <location>
        <begin position="1"/>
        <end position="25"/>
    </location>
</feature>
<reference evidence="3 4" key="1">
    <citation type="journal article" date="2023" name="Plants (Basel)">
        <title>Bridging the Gap: Combining Genomics and Transcriptomics Approaches to Understand Stylosanthes scabra, an Orphan Legume from the Brazilian Caatinga.</title>
        <authorList>
            <person name="Ferreira-Neto J.R.C."/>
            <person name="da Silva M.D."/>
            <person name="Binneck E."/>
            <person name="de Melo N.F."/>
            <person name="da Silva R.H."/>
            <person name="de Melo A.L.T.M."/>
            <person name="Pandolfi V."/>
            <person name="Bustamante F.O."/>
            <person name="Brasileiro-Vidal A.C."/>
            <person name="Benko-Iseppon A.M."/>
        </authorList>
    </citation>
    <scope>NUCLEOTIDE SEQUENCE [LARGE SCALE GENOMIC DNA]</scope>
    <source>
        <tissue evidence="3">Leaves</tissue>
    </source>
</reference>
<keyword evidence="4" id="KW-1185">Reference proteome</keyword>
<keyword evidence="2" id="KW-0732">Signal</keyword>
<evidence type="ECO:0000313" key="3">
    <source>
        <dbReference type="EMBL" id="MED6188897.1"/>
    </source>
</evidence>
<sequence>MFPYCIKSTRLLHLFATLTTFTAKAFRSATSSSLGNRIGNCLCWDVMGDPLDVWKEPDDVYLPSRTSYRSKHRNDQHWMKEIPPLMPEKVGDHADVIVPVFDRLRAHLRDNERVTRLEVKSNGRRIWNMEEITAVHGKVLELLWTTSQPPGMTVRTVVGFMEKAGGSQLRPNAVVGGVVVHLVEEVDPRRLGPGWSGKSTKLQTRRTPSSSVRMSTSP</sequence>
<feature type="compositionally biased region" description="Polar residues" evidence="1">
    <location>
        <begin position="197"/>
        <end position="218"/>
    </location>
</feature>
<evidence type="ECO:0000313" key="4">
    <source>
        <dbReference type="Proteomes" id="UP001341840"/>
    </source>
</evidence>
<proteinExistence type="predicted"/>
<evidence type="ECO:0000256" key="1">
    <source>
        <dbReference type="SAM" id="MobiDB-lite"/>
    </source>
</evidence>
<comment type="caution">
    <text evidence="3">The sequence shown here is derived from an EMBL/GenBank/DDBJ whole genome shotgun (WGS) entry which is preliminary data.</text>
</comment>
<gene>
    <name evidence="3" type="ORF">PIB30_090410</name>
</gene>
<dbReference type="EMBL" id="JASCZI010182987">
    <property type="protein sequence ID" value="MED6188897.1"/>
    <property type="molecule type" value="Genomic_DNA"/>
</dbReference>
<organism evidence="3 4">
    <name type="scientific">Stylosanthes scabra</name>
    <dbReference type="NCBI Taxonomy" id="79078"/>
    <lineage>
        <taxon>Eukaryota</taxon>
        <taxon>Viridiplantae</taxon>
        <taxon>Streptophyta</taxon>
        <taxon>Embryophyta</taxon>
        <taxon>Tracheophyta</taxon>
        <taxon>Spermatophyta</taxon>
        <taxon>Magnoliopsida</taxon>
        <taxon>eudicotyledons</taxon>
        <taxon>Gunneridae</taxon>
        <taxon>Pentapetalae</taxon>
        <taxon>rosids</taxon>
        <taxon>fabids</taxon>
        <taxon>Fabales</taxon>
        <taxon>Fabaceae</taxon>
        <taxon>Papilionoideae</taxon>
        <taxon>50 kb inversion clade</taxon>
        <taxon>dalbergioids sensu lato</taxon>
        <taxon>Dalbergieae</taxon>
        <taxon>Pterocarpus clade</taxon>
        <taxon>Stylosanthes</taxon>
    </lineage>
</organism>
<accession>A0ABU6WSM2</accession>
<evidence type="ECO:0000256" key="2">
    <source>
        <dbReference type="SAM" id="SignalP"/>
    </source>
</evidence>
<name>A0ABU6WSM2_9FABA</name>
<feature type="region of interest" description="Disordered" evidence="1">
    <location>
        <begin position="190"/>
        <end position="218"/>
    </location>
</feature>
<protein>
    <submittedName>
        <fullName evidence="3">Uncharacterized protein</fullName>
    </submittedName>
</protein>
<dbReference type="Proteomes" id="UP001341840">
    <property type="component" value="Unassembled WGS sequence"/>
</dbReference>
<feature type="chain" id="PRO_5045962315" evidence="2">
    <location>
        <begin position="26"/>
        <end position="218"/>
    </location>
</feature>